<sequence>MAESADTALASACLGLPAGPLDATPAMLASLLFSAFGLLGLAFCGVVSG</sequence>
<name>A0ABS9WAZ2_9PROT</name>
<accession>A0ABS9WAZ2</accession>
<keyword evidence="1" id="KW-0812">Transmembrane</keyword>
<comment type="caution">
    <text evidence="2">The sequence shown here is derived from an EMBL/GenBank/DDBJ whole genome shotgun (WGS) entry which is preliminary data.</text>
</comment>
<gene>
    <name evidence="2" type="ORF">MON41_22820</name>
</gene>
<evidence type="ECO:0000256" key="1">
    <source>
        <dbReference type="SAM" id="Phobius"/>
    </source>
</evidence>
<feature type="transmembrane region" description="Helical" evidence="1">
    <location>
        <begin position="26"/>
        <end position="47"/>
    </location>
</feature>
<keyword evidence="3" id="KW-1185">Reference proteome</keyword>
<keyword evidence="1" id="KW-1133">Transmembrane helix</keyword>
<dbReference type="Proteomes" id="UP001201985">
    <property type="component" value="Unassembled WGS sequence"/>
</dbReference>
<keyword evidence="1" id="KW-0472">Membrane</keyword>
<evidence type="ECO:0000313" key="2">
    <source>
        <dbReference type="EMBL" id="MCI0756472.1"/>
    </source>
</evidence>
<reference evidence="2 3" key="1">
    <citation type="submission" date="2022-03" db="EMBL/GenBank/DDBJ databases">
        <title>Complete genome analysis of Roseomonas KG 17.1 : a prolific producer of plant growth promoters.</title>
        <authorList>
            <person name="Saadouli I."/>
            <person name="Najjari A."/>
            <person name="Mosbah A."/>
            <person name="Ouzari H.I."/>
        </authorList>
    </citation>
    <scope>NUCLEOTIDE SEQUENCE [LARGE SCALE GENOMIC DNA]</scope>
    <source>
        <strain evidence="2 3">KG17-1</strain>
    </source>
</reference>
<protein>
    <submittedName>
        <fullName evidence="2">Uncharacterized protein</fullName>
    </submittedName>
</protein>
<dbReference type="RefSeq" id="WP_157985923.1">
    <property type="nucleotide sequence ID" value="NZ_JALBUU010000125.1"/>
</dbReference>
<organism evidence="2 3">
    <name type="scientific">Teichococcus vastitatis</name>
    <dbReference type="NCBI Taxonomy" id="2307076"/>
    <lineage>
        <taxon>Bacteria</taxon>
        <taxon>Pseudomonadati</taxon>
        <taxon>Pseudomonadota</taxon>
        <taxon>Alphaproteobacteria</taxon>
        <taxon>Acetobacterales</taxon>
        <taxon>Roseomonadaceae</taxon>
        <taxon>Roseomonas</taxon>
    </lineage>
</organism>
<proteinExistence type="predicted"/>
<evidence type="ECO:0000313" key="3">
    <source>
        <dbReference type="Proteomes" id="UP001201985"/>
    </source>
</evidence>
<dbReference type="EMBL" id="JALBUU010000125">
    <property type="protein sequence ID" value="MCI0756472.1"/>
    <property type="molecule type" value="Genomic_DNA"/>
</dbReference>